<dbReference type="SUPFAM" id="SSF53448">
    <property type="entry name" value="Nucleotide-diphospho-sugar transferases"/>
    <property type="match status" value="1"/>
</dbReference>
<dbReference type="EC" id="2.7.7.9" evidence="4 10"/>
<evidence type="ECO:0000256" key="2">
    <source>
        <dbReference type="ARBA" id="ARBA00010401"/>
    </source>
</evidence>
<dbReference type="GO" id="GO:0005978">
    <property type="term" value="P:glycogen biosynthetic process"/>
    <property type="evidence" value="ECO:0007669"/>
    <property type="project" value="UniProtKB-UniPathway"/>
</dbReference>
<evidence type="ECO:0000256" key="12">
    <source>
        <dbReference type="PIRSR" id="PIRSR000806-2"/>
    </source>
</evidence>
<evidence type="ECO:0000256" key="6">
    <source>
        <dbReference type="ARBA" id="ARBA00022679"/>
    </source>
</evidence>
<evidence type="ECO:0000256" key="1">
    <source>
        <dbReference type="ARBA" id="ARBA00004964"/>
    </source>
</evidence>
<keyword evidence="7 10" id="KW-0548">Nucleotidyltransferase</keyword>
<dbReference type="GO" id="GO:0003983">
    <property type="term" value="F:UTP:glucose-1-phosphate uridylyltransferase activity"/>
    <property type="evidence" value="ECO:0007669"/>
    <property type="project" value="UniProtKB-EC"/>
</dbReference>
<dbReference type="UniPathway" id="UPA00164"/>
<dbReference type="Gene3D" id="3.90.550.10">
    <property type="entry name" value="Spore Coat Polysaccharide Biosynthesis Protein SpsA, Chain A"/>
    <property type="match status" value="1"/>
</dbReference>
<dbReference type="AlphaFoldDB" id="A0A3B3RSB8"/>
<comment type="pathway">
    <text evidence="1">Glycan biosynthesis; glycogen biosynthesis.</text>
</comment>
<dbReference type="OrthoDB" id="932129at2759"/>
<evidence type="ECO:0000256" key="3">
    <source>
        <dbReference type="ARBA" id="ARBA00011823"/>
    </source>
</evidence>
<dbReference type="InterPro" id="IPR016267">
    <property type="entry name" value="UDPGP_trans"/>
</dbReference>
<evidence type="ECO:0000313" key="14">
    <source>
        <dbReference type="Proteomes" id="UP000261540"/>
    </source>
</evidence>
<reference evidence="13" key="2">
    <citation type="submission" date="2025-09" db="UniProtKB">
        <authorList>
            <consortium name="Ensembl"/>
        </authorList>
    </citation>
    <scope>IDENTIFICATION</scope>
</reference>
<comment type="similarity">
    <text evidence="2 10">Belongs to the UDPGP type 1 family.</text>
</comment>
<protein>
    <recommendedName>
        <fullName evidence="5 10">UTP--glucose-1-phosphate uridylyltransferase</fullName>
        <ecNumber evidence="4 10">2.7.7.9</ecNumber>
    </recommendedName>
</protein>
<dbReference type="Proteomes" id="UP000261540">
    <property type="component" value="Unplaced"/>
</dbReference>
<dbReference type="FunFam" id="2.160.10.10:FF:000001">
    <property type="entry name" value="UTP--glucose-1-phosphate uridylyltransferase"/>
    <property type="match status" value="1"/>
</dbReference>
<feature type="binding site" evidence="12">
    <location>
        <position position="253"/>
    </location>
    <ligand>
        <name>UTP</name>
        <dbReference type="ChEBI" id="CHEBI:46398"/>
    </ligand>
</feature>
<feature type="binding site" evidence="12">
    <location>
        <position position="190"/>
    </location>
    <ligand>
        <name>UTP</name>
        <dbReference type="ChEBI" id="CHEBI:46398"/>
    </ligand>
</feature>
<dbReference type="CDD" id="cd00897">
    <property type="entry name" value="UGPase_euk"/>
    <property type="match status" value="1"/>
</dbReference>
<comment type="subunit">
    <text evidence="3">Homooctamer.</text>
</comment>
<keyword evidence="6 10" id="KW-0808">Transferase</keyword>
<keyword evidence="14" id="KW-1185">Reference proteome</keyword>
<organism evidence="13 14">
    <name type="scientific">Paramormyrops kingsleyae</name>
    <dbReference type="NCBI Taxonomy" id="1676925"/>
    <lineage>
        <taxon>Eukaryota</taxon>
        <taxon>Metazoa</taxon>
        <taxon>Chordata</taxon>
        <taxon>Craniata</taxon>
        <taxon>Vertebrata</taxon>
        <taxon>Euteleostomi</taxon>
        <taxon>Actinopterygii</taxon>
        <taxon>Neopterygii</taxon>
        <taxon>Teleostei</taxon>
        <taxon>Osteoglossocephala</taxon>
        <taxon>Osteoglossomorpha</taxon>
        <taxon>Osteoglossiformes</taxon>
        <taxon>Mormyridae</taxon>
        <taxon>Paramormyrops</taxon>
    </lineage>
</organism>
<feature type="binding site" evidence="12">
    <location>
        <position position="127"/>
    </location>
    <ligand>
        <name>UTP</name>
        <dbReference type="ChEBI" id="CHEBI:46398"/>
    </ligand>
</feature>
<comment type="function">
    <text evidence="8">UTP--glucose-1-phosphate uridylyltransferase catalyzing the conversion of glucose-1-phosphate into UDP-glucose, a crucial precursor for the production of glycogen.</text>
</comment>
<dbReference type="InterPro" id="IPR029044">
    <property type="entry name" value="Nucleotide-diphossugar_trans"/>
</dbReference>
<feature type="binding site" evidence="11">
    <location>
        <position position="223"/>
    </location>
    <ligand>
        <name>substrate</name>
    </ligand>
</feature>
<accession>A0A3B3RSB8</accession>
<reference evidence="13" key="1">
    <citation type="submission" date="2025-08" db="UniProtKB">
        <authorList>
            <consortium name="Ensembl"/>
        </authorList>
    </citation>
    <scope>IDENTIFICATION</scope>
</reference>
<dbReference type="PANTHER" id="PTHR43511">
    <property type="match status" value="1"/>
</dbReference>
<evidence type="ECO:0000256" key="9">
    <source>
        <dbReference type="ARBA" id="ARBA00047432"/>
    </source>
</evidence>
<dbReference type="Gene3D" id="2.160.10.10">
    <property type="entry name" value="Hexapeptide repeat proteins"/>
    <property type="match status" value="1"/>
</dbReference>
<dbReference type="FunFam" id="3.90.550.10:FF:000002">
    <property type="entry name" value="UTP--glucose-1-phosphate uridylyltransferase"/>
    <property type="match status" value="1"/>
</dbReference>
<evidence type="ECO:0000313" key="13">
    <source>
        <dbReference type="Ensembl" id="ENSPKIP00000020631.1"/>
    </source>
</evidence>
<comment type="catalytic activity">
    <reaction evidence="9">
        <text>alpha-D-glucose 1-phosphate + UTP + H(+) = UDP-alpha-D-glucose + diphosphate</text>
        <dbReference type="Rhea" id="RHEA:19889"/>
        <dbReference type="ChEBI" id="CHEBI:15378"/>
        <dbReference type="ChEBI" id="CHEBI:33019"/>
        <dbReference type="ChEBI" id="CHEBI:46398"/>
        <dbReference type="ChEBI" id="CHEBI:58601"/>
        <dbReference type="ChEBI" id="CHEBI:58885"/>
        <dbReference type="EC" id="2.7.7.9"/>
    </reaction>
    <physiologicalReaction direction="left-to-right" evidence="9">
        <dbReference type="Rhea" id="RHEA:19890"/>
    </physiologicalReaction>
</comment>
<evidence type="ECO:0000256" key="11">
    <source>
        <dbReference type="PIRSR" id="PIRSR000806-1"/>
    </source>
</evidence>
<dbReference type="Ensembl" id="ENSPKIT00000001252.1">
    <property type="protein sequence ID" value="ENSPKIP00000020631.1"/>
    <property type="gene ID" value="ENSPKIG00000005328.1"/>
</dbReference>
<evidence type="ECO:0000256" key="5">
    <source>
        <dbReference type="ARBA" id="ARBA00019048"/>
    </source>
</evidence>
<sequence length="508" mass="56690">MSLYVEGLTSRAPNSGMAEFQEVMRKELEASMHTELEKLLGTTKGAQAELARKDFEGFKKIFHRFLQAKGPSVDWPKIHRPPEDSIQPYEKIKARGLLDSVAASLTKLVVVKLNGGLGTSMGCKGPKSLISVRNENTFLDLTVQQIEHLNKTFNVEVPLVLMNSFNTDEDTKKILQKYAHHRVKIHTFNQSRYPRINKESLLPVAKDMGLSGENAEAWYPPGHGDIYASFYNSGLLDQLIAEGKEYIFVSNIDNLGATVDLHILHHLMSQPNGKRCEFVMEVTDKTRADVKGGTLIEYDGKLRLLEIAQVPKAHVDEFKSVTKFKIFNTNNLWISLPAIKRLQEKNCMDMEIIVNPKTLNGGLNIIQLETAVGAAIKSFDNALGINVPRSRFLPVKTTSDLLLVMSNLYTLDAGSLTMSKKREFPTTPHVKLGSSFTKVHDFLMRFESIPDMLELDHLTVSGDVTFGKQVSLKGTVIIIANHGDRIDIPAGAMLENKIVSGNLRILDH</sequence>
<dbReference type="InterPro" id="IPR002618">
    <property type="entry name" value="UDPGP_fam"/>
</dbReference>
<dbReference type="PIRSF" id="PIRSF000806">
    <property type="entry name" value="UDPGP"/>
    <property type="match status" value="1"/>
</dbReference>
<dbReference type="GeneTree" id="ENSGT00940000153464"/>
<evidence type="ECO:0000256" key="8">
    <source>
        <dbReference type="ARBA" id="ARBA00023579"/>
    </source>
</evidence>
<gene>
    <name evidence="13" type="primary">UGP2</name>
</gene>
<name>A0A3B3RSB8_9TELE</name>
<evidence type="ECO:0000256" key="7">
    <source>
        <dbReference type="ARBA" id="ARBA00022695"/>
    </source>
</evidence>
<proteinExistence type="inferred from homology"/>
<dbReference type="GO" id="GO:0006011">
    <property type="term" value="P:UDP-alpha-D-glucose metabolic process"/>
    <property type="evidence" value="ECO:0007669"/>
    <property type="project" value="UniProtKB-UniRule"/>
</dbReference>
<dbReference type="Pfam" id="PF01704">
    <property type="entry name" value="UDPGP"/>
    <property type="match status" value="1"/>
</dbReference>
<evidence type="ECO:0000256" key="4">
    <source>
        <dbReference type="ARBA" id="ARBA00012415"/>
    </source>
</evidence>
<evidence type="ECO:0000256" key="10">
    <source>
        <dbReference type="PIRNR" id="PIRNR000806"/>
    </source>
</evidence>
<feature type="binding site" evidence="12">
    <location>
        <position position="222"/>
    </location>
    <ligand>
        <name>UTP</name>
        <dbReference type="ChEBI" id="CHEBI:46398"/>
    </ligand>
</feature>
<feature type="binding site" evidence="12">
    <location>
        <position position="396"/>
    </location>
    <ligand>
        <name>UTP</name>
        <dbReference type="ChEBI" id="CHEBI:46398"/>
    </ligand>
</feature>
<dbReference type="STRING" id="1676925.ENSPKIP00000020631"/>